<dbReference type="InterPro" id="IPR032675">
    <property type="entry name" value="LRR_dom_sf"/>
</dbReference>
<accession>A0A6B9VCD0</accession>
<evidence type="ECO:0000313" key="3">
    <source>
        <dbReference type="EMBL" id="QHN79033.1"/>
    </source>
</evidence>
<evidence type="ECO:0000259" key="2">
    <source>
        <dbReference type="PROSITE" id="PS50181"/>
    </source>
</evidence>
<dbReference type="InterPro" id="IPR001611">
    <property type="entry name" value="Leu-rich_rpt"/>
</dbReference>
<keyword evidence="1" id="KW-0175">Coiled coil</keyword>
<dbReference type="EMBL" id="CP031001">
    <property type="protein sequence ID" value="QHN79033.1"/>
    <property type="molecule type" value="Genomic_DNA"/>
</dbReference>
<sequence>MEYRSILARPAKKINWLDLPHDLTLMIIGKLTTFQILTSVQFVCRIWHRICMDPLMWRTINMCDIGMRDSVDYKLGEMCRHAIDRSCGLLIDITIHSFGTDDLLSYIINSGCHKLRHLRFVRSYRISDKGLCEMAEKLPLLEELDITPCPDVSSIALEAIGRGCPLLKSFKFNDNNGFVCGGNEEAFAIAQNMSNLRHLQLVGNPLDNSGLSAILNGCSHLESLDLRNCYNVELEGILRTRCDEQLKDFRDPDAPLDFQFWGRCYDTAYQDALYEYLREKRVKKQEAERAEKEKRYTEAENLDEANWEEIYAIWECIKNPRLLYKGLILGSSRGKKNNAKIKWKKKHGRKKCKINNQKSIYYEMEDAHELLQSNVFFL</sequence>
<dbReference type="PROSITE" id="PS50181">
    <property type="entry name" value="FBOX"/>
    <property type="match status" value="1"/>
</dbReference>
<gene>
    <name evidence="3" type="ORF">DS421_19g666580</name>
</gene>
<name>A0A6B9VCD0_ARAHY</name>
<reference evidence="3 4" key="1">
    <citation type="submission" date="2020-01" db="EMBL/GenBank/DDBJ databases">
        <title>Genome sequence of Arachis hypogaea, cultivar Shitouqi.</title>
        <authorList>
            <person name="Zhuang W."/>
            <person name="Chen H."/>
            <person name="Varshney R."/>
            <person name="Wang D."/>
            <person name="Ming R."/>
        </authorList>
    </citation>
    <scope>NUCLEOTIDE SEQUENCE [LARGE SCALE GENOMIC DNA]</scope>
    <source>
        <tissue evidence="3">Young leaf</tissue>
    </source>
</reference>
<dbReference type="Pfam" id="PF13516">
    <property type="entry name" value="LRR_6"/>
    <property type="match status" value="1"/>
</dbReference>
<dbReference type="OrthoDB" id="2095648at2759"/>
<feature type="domain" description="F-box" evidence="2">
    <location>
        <begin position="13"/>
        <end position="60"/>
    </location>
</feature>
<dbReference type="SMART" id="SM00367">
    <property type="entry name" value="LRR_CC"/>
    <property type="match status" value="4"/>
</dbReference>
<dbReference type="PANTHER" id="PTHR38926:SF2">
    <property type="entry name" value="F-BOX_LRR-REPEAT PROTEIN 21-RELATED"/>
    <property type="match status" value="1"/>
</dbReference>
<dbReference type="AlphaFoldDB" id="A0A6B9VCD0"/>
<dbReference type="Proteomes" id="UP000464620">
    <property type="component" value="Chromosome B09"/>
</dbReference>
<proteinExistence type="predicted"/>
<dbReference type="PANTHER" id="PTHR38926">
    <property type="entry name" value="F-BOX DOMAIN CONTAINING PROTEIN, EXPRESSED"/>
    <property type="match status" value="1"/>
</dbReference>
<dbReference type="Gene3D" id="3.80.10.10">
    <property type="entry name" value="Ribonuclease Inhibitor"/>
    <property type="match status" value="1"/>
</dbReference>
<dbReference type="CDD" id="cd22164">
    <property type="entry name" value="F-box_AtSKIP19-like"/>
    <property type="match status" value="1"/>
</dbReference>
<dbReference type="Pfam" id="PF12937">
    <property type="entry name" value="F-box-like"/>
    <property type="match status" value="1"/>
</dbReference>
<dbReference type="SUPFAM" id="SSF52047">
    <property type="entry name" value="RNI-like"/>
    <property type="match status" value="1"/>
</dbReference>
<evidence type="ECO:0000256" key="1">
    <source>
        <dbReference type="SAM" id="Coils"/>
    </source>
</evidence>
<dbReference type="Gene3D" id="1.20.1280.50">
    <property type="match status" value="1"/>
</dbReference>
<protein>
    <submittedName>
        <fullName evidence="3">F-box/LRR-repeat protein</fullName>
    </submittedName>
</protein>
<dbReference type="InterPro" id="IPR006553">
    <property type="entry name" value="Leu-rich_rpt_Cys-con_subtyp"/>
</dbReference>
<dbReference type="Gramene" id="arahy.Tifrunner.gnm2.ann2.Ah19g470800.1">
    <property type="protein sequence ID" value="arahy.Tifrunner.gnm2.ann2.Ah19g470800.1-CDS"/>
    <property type="gene ID" value="arahy.Tifrunner.gnm2.ann2.Ah19g470800"/>
</dbReference>
<dbReference type="SMR" id="A0A6B9VCD0"/>
<organism evidence="3 4">
    <name type="scientific">Arachis hypogaea</name>
    <name type="common">Peanut</name>
    <dbReference type="NCBI Taxonomy" id="3818"/>
    <lineage>
        <taxon>Eukaryota</taxon>
        <taxon>Viridiplantae</taxon>
        <taxon>Streptophyta</taxon>
        <taxon>Embryophyta</taxon>
        <taxon>Tracheophyta</taxon>
        <taxon>Spermatophyta</taxon>
        <taxon>Magnoliopsida</taxon>
        <taxon>eudicotyledons</taxon>
        <taxon>Gunneridae</taxon>
        <taxon>Pentapetalae</taxon>
        <taxon>rosids</taxon>
        <taxon>fabids</taxon>
        <taxon>Fabales</taxon>
        <taxon>Fabaceae</taxon>
        <taxon>Papilionoideae</taxon>
        <taxon>50 kb inversion clade</taxon>
        <taxon>dalbergioids sensu lato</taxon>
        <taxon>Dalbergieae</taxon>
        <taxon>Pterocarpus clade</taxon>
        <taxon>Arachis</taxon>
    </lineage>
</organism>
<dbReference type="InterPro" id="IPR001810">
    <property type="entry name" value="F-box_dom"/>
</dbReference>
<feature type="coiled-coil region" evidence="1">
    <location>
        <begin position="273"/>
        <end position="302"/>
    </location>
</feature>
<evidence type="ECO:0000313" key="4">
    <source>
        <dbReference type="Proteomes" id="UP000464620"/>
    </source>
</evidence>